<dbReference type="HOGENOM" id="CLU_053134_0_0_2"/>
<dbReference type="GO" id="GO:0008939">
    <property type="term" value="F:nicotinate-nucleotide-dimethylbenzimidazole phosphoribosyltransferase activity"/>
    <property type="evidence" value="ECO:0007669"/>
    <property type="project" value="InterPro"/>
</dbReference>
<evidence type="ECO:0000313" key="3">
    <source>
        <dbReference type="Proteomes" id="UP000007391"/>
    </source>
</evidence>
<keyword evidence="2" id="KW-0808">Transferase</keyword>
<name>H9ZZ70_FERFK</name>
<dbReference type="PANTHER" id="PTHR38811">
    <property type="match status" value="1"/>
</dbReference>
<dbReference type="Gene3D" id="3.40.50.10210">
    <property type="match status" value="1"/>
</dbReference>
<dbReference type="NCBIfam" id="TIGR00303">
    <property type="entry name" value="nicotinate mononucleotide-dependent phosphoribosyltransferase CobT"/>
    <property type="match status" value="1"/>
</dbReference>
<keyword evidence="3" id="KW-1185">Reference proteome</keyword>
<evidence type="ECO:0000313" key="2">
    <source>
        <dbReference type="EMBL" id="AFH42027.1"/>
    </source>
</evidence>
<gene>
    <name evidence="2" type="ordered locus">FFONT_0031</name>
</gene>
<dbReference type="KEGG" id="ffo:FFONT_0031"/>
<dbReference type="Pfam" id="PF02277">
    <property type="entry name" value="DBI_PRT"/>
    <property type="match status" value="1"/>
</dbReference>
<proteinExistence type="inferred from homology"/>
<keyword evidence="2" id="KW-0328">Glycosyltransferase</keyword>
<dbReference type="AlphaFoldDB" id="H9ZZ70"/>
<dbReference type="InterPro" id="IPR036087">
    <property type="entry name" value="Nict_dMeBzImd_PRibTrfase_sf"/>
</dbReference>
<dbReference type="InterPro" id="IPR002805">
    <property type="entry name" value="Nict_dMeBzImd_PRibTrfase_arc"/>
</dbReference>
<sequence>MHGSFKTEEMRKGKAVVVCVIASTLTSTIPNISLAGEMAAATLFTPALDVEYVQYGKPQSIDSIPTTPSGIPTPAVITRAALQLSNAPFIVVNSGSYVEPKLPALTLPSRRVGGRIDKEEALPRGTSKRLFSEAKTAGKTFSSLSDVVLIGESMPGGTTTALSILKGLGMGDCSSVSSSSNVNPIDIKKSVVEAALKRAEGMDDPFEINDVLGDPLHISIAGIAIGALSGGSHVILAGGTQMLAALALMRASGEEFDKEKVSIATTKWVFDDKGEKMGKLVGSLAPGASLVYADLSFSDSPFEGLKAYDEGFVKEGVGAGGTSVLALLKGRSVEDLKRSIYIEYERLMKMR</sequence>
<organism evidence="2 3">
    <name type="scientific">Fervidicoccus fontis (strain DSM 19380 / JCM 18336 / VKM B-2539 / Kam940)</name>
    <dbReference type="NCBI Taxonomy" id="1163730"/>
    <lineage>
        <taxon>Archaea</taxon>
        <taxon>Thermoproteota</taxon>
        <taxon>Thermoprotei</taxon>
        <taxon>Fervidicoccales</taxon>
        <taxon>Fervidicoccaceae</taxon>
        <taxon>Fervidicoccus</taxon>
    </lineage>
</organism>
<protein>
    <recommendedName>
        <fullName evidence="1">UPF0284 protein FFONT_0031</fullName>
    </recommendedName>
</protein>
<dbReference type="InParanoid" id="H9ZZ70"/>
<evidence type="ECO:0000256" key="1">
    <source>
        <dbReference type="HAMAP-Rule" id="MF_01086"/>
    </source>
</evidence>
<dbReference type="HAMAP" id="MF_01086">
    <property type="entry name" value="UPF0284"/>
    <property type="match status" value="1"/>
</dbReference>
<dbReference type="NCBIfam" id="NF003372">
    <property type="entry name" value="PRK04447.1-5"/>
    <property type="match status" value="1"/>
</dbReference>
<dbReference type="PANTHER" id="PTHR38811:SF1">
    <property type="entry name" value="UPF0284 PROTEIN SLL1500"/>
    <property type="match status" value="1"/>
</dbReference>
<reference evidence="2 3" key="2">
    <citation type="journal article" date="2014" name="Extremophiles">
        <title>Analysis of the complete genome of Fervidococcus fontis confirms the distinct phylogenetic position of the order Fervidicoccales and suggests its environmental function.</title>
        <authorList>
            <person name="Lebedinsky A.V."/>
            <person name="Mardanov A.V."/>
            <person name="Kublanov I.V."/>
            <person name="Gumerov V.M."/>
            <person name="Beletsky A.V."/>
            <person name="Perevalova A.A."/>
            <person name="Bidzhieva S.Kh."/>
            <person name="Bonch-Osmolovskaya E.A."/>
            <person name="Skryabin K.G."/>
            <person name="Ravin N.V."/>
        </authorList>
    </citation>
    <scope>NUCLEOTIDE SEQUENCE [LARGE SCALE GENOMIC DNA]</scope>
    <source>
        <strain evidence="3">DSM 19380 / VKM B-2539 / Kam940</strain>
    </source>
</reference>
<dbReference type="CDD" id="cd02439">
    <property type="entry name" value="DMB-PRT_CobT"/>
    <property type="match status" value="1"/>
</dbReference>
<accession>H9ZZ70</accession>
<reference evidence="3" key="1">
    <citation type="submission" date="2012-03" db="EMBL/GenBank/DDBJ databases">
        <title>Fervidicoccus fontis complete genome analysis confirms its distinct phylogenetic position and predicts its environmental function.</title>
        <authorList>
            <person name="Lebedinsky A.V."/>
            <person name="Mardanov A.V."/>
            <person name="Gumerov V.M."/>
            <person name="Beletsky A.V."/>
            <person name="Kublanov I.V."/>
            <person name="Perevalova A.A."/>
            <person name="Bonch-Osmolovskaya E.A."/>
            <person name="Ravin N.V."/>
            <person name="Skryabin K.G."/>
        </authorList>
    </citation>
    <scope>NUCLEOTIDE SEQUENCE [LARGE SCALE GENOMIC DNA]</scope>
    <source>
        <strain evidence="3">DSM 19380 / VKM B-2539 / Kam940</strain>
    </source>
</reference>
<dbReference type="EMBL" id="CP003423">
    <property type="protein sequence ID" value="AFH42027.1"/>
    <property type="molecule type" value="Genomic_DNA"/>
</dbReference>
<dbReference type="Proteomes" id="UP000007391">
    <property type="component" value="Chromosome"/>
</dbReference>
<dbReference type="STRING" id="1163730.FFONT_0031"/>
<comment type="similarity">
    <text evidence="1">Belongs to the UPF0284 family.</text>
</comment>
<dbReference type="SUPFAM" id="SSF52733">
    <property type="entry name" value="Nicotinate mononucleotide:5,6-dimethylbenzimidazole phosphoribosyltransferase (CobT)"/>
    <property type="match status" value="1"/>
</dbReference>
<dbReference type="InterPro" id="IPR003200">
    <property type="entry name" value="Nict_dMeBzImd_PRibTrfase"/>
</dbReference>
<dbReference type="eggNOG" id="arCOG04272">
    <property type="taxonomic scope" value="Archaea"/>
</dbReference>